<proteinExistence type="predicted"/>
<organism evidence="1 2">
    <name type="scientific">Romanomermis culicivorax</name>
    <name type="common">Nematode worm</name>
    <dbReference type="NCBI Taxonomy" id="13658"/>
    <lineage>
        <taxon>Eukaryota</taxon>
        <taxon>Metazoa</taxon>
        <taxon>Ecdysozoa</taxon>
        <taxon>Nematoda</taxon>
        <taxon>Enoplea</taxon>
        <taxon>Dorylaimia</taxon>
        <taxon>Mermithida</taxon>
        <taxon>Mermithoidea</taxon>
        <taxon>Mermithidae</taxon>
        <taxon>Romanomermis</taxon>
    </lineage>
</organism>
<reference evidence="2" key="1">
    <citation type="submission" date="2022-11" db="UniProtKB">
        <authorList>
            <consortium name="WormBaseParasite"/>
        </authorList>
    </citation>
    <scope>IDENTIFICATION</scope>
</reference>
<sequence>MSADKKRLPLFG</sequence>
<name>A0A915JCI1_ROMCU</name>
<evidence type="ECO:0000313" key="2">
    <source>
        <dbReference type="WBParaSite" id="nRc.2.0.1.t23500-RA"/>
    </source>
</evidence>
<evidence type="ECO:0000313" key="1">
    <source>
        <dbReference type="Proteomes" id="UP000887565"/>
    </source>
</evidence>
<accession>A0A915JCI1</accession>
<protein>
    <submittedName>
        <fullName evidence="2">Uncharacterized protein</fullName>
    </submittedName>
</protein>
<dbReference type="WBParaSite" id="nRc.2.0.1.t23500-RA">
    <property type="protein sequence ID" value="nRc.2.0.1.t23500-RA"/>
    <property type="gene ID" value="nRc.2.0.1.g23500"/>
</dbReference>
<keyword evidence="1" id="KW-1185">Reference proteome</keyword>
<dbReference type="Proteomes" id="UP000887565">
    <property type="component" value="Unplaced"/>
</dbReference>